<feature type="transmembrane region" description="Helical" evidence="5">
    <location>
        <begin position="12"/>
        <end position="40"/>
    </location>
</feature>
<dbReference type="Pfam" id="PF00137">
    <property type="entry name" value="ATP-synt_C"/>
    <property type="match status" value="1"/>
</dbReference>
<dbReference type="NCBIfam" id="NF005174">
    <property type="entry name" value="PRK06649.1"/>
    <property type="match status" value="1"/>
</dbReference>
<dbReference type="Proteomes" id="UP000199169">
    <property type="component" value="Unassembled WGS sequence"/>
</dbReference>
<name>A0A1A8XKD6_9PROT</name>
<feature type="transmembrane region" description="Helical" evidence="5">
    <location>
        <begin position="52"/>
        <end position="76"/>
    </location>
</feature>
<reference evidence="7 8" key="1">
    <citation type="submission" date="2016-06" db="EMBL/GenBank/DDBJ databases">
        <authorList>
            <person name="Kjaerup R.B."/>
            <person name="Dalgaard T.S."/>
            <person name="Juul-Madsen H.R."/>
        </authorList>
    </citation>
    <scope>NUCLEOTIDE SEQUENCE [LARGE SCALE GENOMIC DNA]</scope>
    <source>
        <strain evidence="7">3</strain>
    </source>
</reference>
<keyword evidence="3 5" id="KW-1133">Transmembrane helix</keyword>
<evidence type="ECO:0000256" key="5">
    <source>
        <dbReference type="SAM" id="Phobius"/>
    </source>
</evidence>
<dbReference type="InterPro" id="IPR035921">
    <property type="entry name" value="F/V-ATP_Csub_sf"/>
</dbReference>
<proteinExistence type="predicted"/>
<evidence type="ECO:0000313" key="8">
    <source>
        <dbReference type="Proteomes" id="UP000199169"/>
    </source>
</evidence>
<dbReference type="STRING" id="1860102.ACCAA_20189"/>
<accession>A0A1A8XKD6</accession>
<keyword evidence="2 5" id="KW-0812">Transmembrane</keyword>
<dbReference type="SUPFAM" id="SSF81333">
    <property type="entry name" value="F1F0 ATP synthase subunit C"/>
    <property type="match status" value="1"/>
</dbReference>
<comment type="subcellular location">
    <subcellularLocation>
        <location evidence="1">Membrane</location>
        <topology evidence="1">Multi-pass membrane protein</topology>
    </subcellularLocation>
</comment>
<organism evidence="7 8">
    <name type="scientific">Candidatus Accumulibacter aalborgensis</name>
    <dbReference type="NCBI Taxonomy" id="1860102"/>
    <lineage>
        <taxon>Bacteria</taxon>
        <taxon>Pseudomonadati</taxon>
        <taxon>Pseudomonadota</taxon>
        <taxon>Betaproteobacteria</taxon>
        <taxon>Candidatus Accumulibacter</taxon>
    </lineage>
</organism>
<dbReference type="EMBL" id="FLQX01000094">
    <property type="protein sequence ID" value="SBT05151.1"/>
    <property type="molecule type" value="Genomic_DNA"/>
</dbReference>
<dbReference type="InterPro" id="IPR002379">
    <property type="entry name" value="ATPase_proteolipid_c-like_dom"/>
</dbReference>
<dbReference type="GO" id="GO:0015078">
    <property type="term" value="F:proton transmembrane transporter activity"/>
    <property type="evidence" value="ECO:0007669"/>
    <property type="project" value="InterPro"/>
</dbReference>
<feature type="transmembrane region" description="Helical" evidence="5">
    <location>
        <begin position="88"/>
        <end position="111"/>
    </location>
</feature>
<keyword evidence="4 5" id="KW-0472">Membrane</keyword>
<keyword evidence="8" id="KW-1185">Reference proteome</keyword>
<evidence type="ECO:0000313" key="7">
    <source>
        <dbReference type="EMBL" id="SBT05151.1"/>
    </source>
</evidence>
<dbReference type="AlphaFoldDB" id="A0A1A8XKD6"/>
<gene>
    <name evidence="7" type="ORF">ACCAA_20189</name>
</gene>
<protein>
    <submittedName>
        <fullName evidence="7">Putative V-type ATP synthase subunit K</fullName>
    </submittedName>
</protein>
<feature type="transmembrane region" description="Helical" evidence="5">
    <location>
        <begin position="132"/>
        <end position="155"/>
    </location>
</feature>
<dbReference type="GO" id="GO:0033177">
    <property type="term" value="C:proton-transporting two-sector ATPase complex, proton-transporting domain"/>
    <property type="evidence" value="ECO:0007669"/>
    <property type="project" value="InterPro"/>
</dbReference>
<evidence type="ECO:0000256" key="1">
    <source>
        <dbReference type="ARBA" id="ARBA00004141"/>
    </source>
</evidence>
<evidence type="ECO:0000256" key="2">
    <source>
        <dbReference type="ARBA" id="ARBA00022692"/>
    </source>
</evidence>
<sequence>MDIDVMVSLGRFGAAAAVGLAAAGSSLGIGAAGPAAVGAWKKCYAQDKAAPFVLFAFIGAPMSQTIYGMILLGWINTALDASLAAHQAINWGGMLGAGIFGGLGMGVSAWYQGVIGAAASDAMAETGKGFGNYLMTLGIIETLAILVLVFIPPAFRLAGGA</sequence>
<feature type="domain" description="V-ATPase proteolipid subunit C-like" evidence="6">
    <location>
        <begin position="95"/>
        <end position="150"/>
    </location>
</feature>
<dbReference type="Gene3D" id="1.20.120.610">
    <property type="entry name" value="lithium bound rotor ring of v- atpase"/>
    <property type="match status" value="1"/>
</dbReference>
<evidence type="ECO:0000256" key="3">
    <source>
        <dbReference type="ARBA" id="ARBA00022989"/>
    </source>
</evidence>
<evidence type="ECO:0000259" key="6">
    <source>
        <dbReference type="Pfam" id="PF00137"/>
    </source>
</evidence>
<evidence type="ECO:0000256" key="4">
    <source>
        <dbReference type="ARBA" id="ARBA00023136"/>
    </source>
</evidence>